<proteinExistence type="predicted"/>
<dbReference type="RefSeq" id="WP_162083400.1">
    <property type="nucleotide sequence ID" value="NZ_AP021881.1"/>
</dbReference>
<protein>
    <submittedName>
        <fullName evidence="1">Phosphonate ABC transporter substrate-binding protein</fullName>
    </submittedName>
</protein>
<dbReference type="PANTHER" id="PTHR35841:SF1">
    <property type="entry name" value="PHOSPHONATES-BINDING PERIPLASMIC PROTEIN"/>
    <property type="match status" value="1"/>
</dbReference>
<dbReference type="EMBL" id="AP021881">
    <property type="protein sequence ID" value="BBO99333.1"/>
    <property type="molecule type" value="Genomic_DNA"/>
</dbReference>
<dbReference type="SUPFAM" id="SSF53850">
    <property type="entry name" value="Periplasmic binding protein-like II"/>
    <property type="match status" value="1"/>
</dbReference>
<reference evidence="2" key="1">
    <citation type="submission" date="2019-11" db="EMBL/GenBank/DDBJ databases">
        <title>Isolation and characterization of a novel species in the genus Sulfuriferula.</title>
        <authorList>
            <person name="Mochizuki J."/>
            <person name="Kojima H."/>
            <person name="Fukui M."/>
        </authorList>
    </citation>
    <scope>NUCLEOTIDE SEQUENCE [LARGE SCALE GENOMIC DNA]</scope>
    <source>
        <strain evidence="2">SGTM</strain>
    </source>
</reference>
<dbReference type="PANTHER" id="PTHR35841">
    <property type="entry name" value="PHOSPHONATES-BINDING PERIPLASMIC PROTEIN"/>
    <property type="match status" value="1"/>
</dbReference>
<gene>
    <name evidence="1" type="ORF">SFSGTM_00420</name>
</gene>
<dbReference type="PROSITE" id="PS51257">
    <property type="entry name" value="PROKAR_LIPOPROTEIN"/>
    <property type="match status" value="1"/>
</dbReference>
<evidence type="ECO:0000313" key="1">
    <source>
        <dbReference type="EMBL" id="BBO99333.1"/>
    </source>
</evidence>
<dbReference type="KEGG" id="sniv:SFSGTM_00420"/>
<accession>A0A809REP1</accession>
<dbReference type="Proteomes" id="UP000463939">
    <property type="component" value="Chromosome"/>
</dbReference>
<keyword evidence="2" id="KW-1185">Reference proteome</keyword>
<organism evidence="1 2">
    <name type="scientific">Sulfuriferula nivalis</name>
    <dbReference type="NCBI Taxonomy" id="2675298"/>
    <lineage>
        <taxon>Bacteria</taxon>
        <taxon>Pseudomonadati</taxon>
        <taxon>Pseudomonadota</taxon>
        <taxon>Betaproteobacteria</taxon>
        <taxon>Nitrosomonadales</taxon>
        <taxon>Sulfuricellaceae</taxon>
        <taxon>Sulfuriferula</taxon>
    </lineage>
</organism>
<sequence>MRYWGLLILVLLLAGCGKTHKAVYEPSFSTKAPTNIKAYVVGIHPLHNPRRLMEMYGPILEYINATMPNVHFRIEASRNYEDFEKKLYSGHFDFAMPNPYQTVLSLKHGYHVFGKMGDDNNFRGVILVRKDSGIRTMNDLKGGKVAYPSPTALAGSMMPQYYLHTHGIDVNHDIENVYVGSQESAIMNVYRGHAAAGGTWMVPWLEYSAEHANQASQLEVKWQTGSLPNNAWVVRQDVPAALTSQFATALFGLNNSVQGRKMLARIPISNFEPATNATYAPVRNFLVVFSNSVRQVEQ</sequence>
<name>A0A809REP1_9PROT</name>
<dbReference type="CDD" id="cd01071">
    <property type="entry name" value="PBP2_PhnD_like"/>
    <property type="match status" value="1"/>
</dbReference>
<dbReference type="AlphaFoldDB" id="A0A809REP1"/>
<dbReference type="Gene3D" id="3.40.190.10">
    <property type="entry name" value="Periplasmic binding protein-like II"/>
    <property type="match status" value="2"/>
</dbReference>
<dbReference type="Pfam" id="PF12974">
    <property type="entry name" value="Phosphonate-bd"/>
    <property type="match status" value="1"/>
</dbReference>
<evidence type="ECO:0000313" key="2">
    <source>
        <dbReference type="Proteomes" id="UP000463939"/>
    </source>
</evidence>